<evidence type="ECO:0000313" key="2">
    <source>
        <dbReference type="Proteomes" id="UP000295260"/>
    </source>
</evidence>
<name>A0A4R6QDS3_9FLAO</name>
<dbReference type="RefSeq" id="WP_133531948.1">
    <property type="nucleotide sequence ID" value="NZ_SNXR01000011.1"/>
</dbReference>
<dbReference type="NCBIfam" id="TIGR04131">
    <property type="entry name" value="Bac_Flav_CTERM"/>
    <property type="match status" value="1"/>
</dbReference>
<organism evidence="1 2">
    <name type="scientific">Flavobacterium dankookense</name>
    <dbReference type="NCBI Taxonomy" id="706186"/>
    <lineage>
        <taxon>Bacteria</taxon>
        <taxon>Pseudomonadati</taxon>
        <taxon>Bacteroidota</taxon>
        <taxon>Flavobacteriia</taxon>
        <taxon>Flavobacteriales</taxon>
        <taxon>Flavobacteriaceae</taxon>
        <taxon>Flavobacterium</taxon>
    </lineage>
</organism>
<evidence type="ECO:0000313" key="1">
    <source>
        <dbReference type="EMBL" id="TDP60994.1"/>
    </source>
</evidence>
<dbReference type="EMBL" id="SNXR01000011">
    <property type="protein sequence ID" value="TDP60994.1"/>
    <property type="molecule type" value="Genomic_DNA"/>
</dbReference>
<dbReference type="InterPro" id="IPR026341">
    <property type="entry name" value="T9SS_type_B"/>
</dbReference>
<proteinExistence type="predicted"/>
<sequence>MKLKRYFILFIVLISYQSKLFCQDISLFEQFNGRYDFTFIGKSMNTEENNNTTNLVTTASSSTNLNLNSNNSIEKAYLYWAGSGDGDFEIKLNETTITSERQFFYSGSFNDLTLTFFSAFADITNLVQTTGNGTYTLSELDISTFEELHKTRRSNFAGWAILIIYKNDSLPINQINVYDGLEGLMVNFVGEIDTVTINLNNLNVLDDVGSKIGFLAWEGDNLLATDESLKINGDVLSNSQNPPTNAFNSTNSFSGENNLFNMDLDVYDIQNNIQVGDNEAIIEITTGRDFVMINTIVTKLSNQLPDGTITIDTINKECNSRVIVVDYTIYNLNCTNVLPSGTPIAIYINDEFFEYLETTLPIPIDGQFSEQITLVIPADFPNSFELKFVIDDLGTGTGIVNELIEDNNSFTTTFDFFVPIEFNPLQDLLGCNEGLTQGTFDFSTYEELVKTNPDHMVQFFESQEDATLQINEILTTTSYVANTTPKEIFVRINDDFCFTTTSFFLKTRNCPPTVYNYISANNDTVNDSFFIDGLRDVFLDFKIEIYNRWGKLVWTGNQNTEEWNGYIQDGFSTKIAPDGTYFYLIFLNDIDYPEPLKGYLYINQ</sequence>
<dbReference type="Proteomes" id="UP000295260">
    <property type="component" value="Unassembled WGS sequence"/>
</dbReference>
<dbReference type="AlphaFoldDB" id="A0A4R6QDS3"/>
<comment type="caution">
    <text evidence="1">The sequence shown here is derived from an EMBL/GenBank/DDBJ whole genome shotgun (WGS) entry which is preliminary data.</text>
</comment>
<keyword evidence="2" id="KW-1185">Reference proteome</keyword>
<dbReference type="Pfam" id="PF13585">
    <property type="entry name" value="CHU_C"/>
    <property type="match status" value="1"/>
</dbReference>
<accession>A0A4R6QDS3</accession>
<gene>
    <name evidence="1" type="ORF">BC748_0601</name>
</gene>
<dbReference type="OrthoDB" id="1140688at2"/>
<protein>
    <submittedName>
        <fullName evidence="1">Gliding motility-associated-like protein</fullName>
    </submittedName>
</protein>
<reference evidence="1 2" key="1">
    <citation type="submission" date="2019-03" db="EMBL/GenBank/DDBJ databases">
        <title>Genomic Encyclopedia of Archaeal and Bacterial Type Strains, Phase II (KMG-II): from individual species to whole genera.</title>
        <authorList>
            <person name="Goeker M."/>
        </authorList>
    </citation>
    <scope>NUCLEOTIDE SEQUENCE [LARGE SCALE GENOMIC DNA]</scope>
    <source>
        <strain evidence="1 2">DSM 25687</strain>
    </source>
</reference>